<accession>A0A377Q8W6</accession>
<evidence type="ECO:0000313" key="4">
    <source>
        <dbReference type="Proteomes" id="UP000295794"/>
    </source>
</evidence>
<keyword evidence="4" id="KW-1185">Reference proteome</keyword>
<dbReference type="Proteomes" id="UP000255108">
    <property type="component" value="Unassembled WGS sequence"/>
</dbReference>
<organism evidence="1 3">
    <name type="scientific">Iodobacter fluviatilis</name>
    <dbReference type="NCBI Taxonomy" id="537"/>
    <lineage>
        <taxon>Bacteria</taxon>
        <taxon>Pseudomonadati</taxon>
        <taxon>Pseudomonadota</taxon>
        <taxon>Betaproteobacteria</taxon>
        <taxon>Neisseriales</taxon>
        <taxon>Chitinibacteraceae</taxon>
        <taxon>Iodobacter</taxon>
    </lineage>
</organism>
<dbReference type="EMBL" id="UGHR01000001">
    <property type="protein sequence ID" value="STQ91726.1"/>
    <property type="molecule type" value="Genomic_DNA"/>
</dbReference>
<dbReference type="AlphaFoldDB" id="A0A377Q8W6"/>
<evidence type="ECO:0000313" key="3">
    <source>
        <dbReference type="Proteomes" id="UP000255108"/>
    </source>
</evidence>
<dbReference type="InterPro" id="IPR008979">
    <property type="entry name" value="Galactose-bd-like_sf"/>
</dbReference>
<dbReference type="EMBL" id="SMBT01000025">
    <property type="protein sequence ID" value="TCU81210.1"/>
    <property type="molecule type" value="Genomic_DNA"/>
</dbReference>
<sequence length="367" mass="39324">MTLESAIADQTTAVTALTQAVNNKMEAIDLLVANKVSSLGSGTFKNKLINGNFDIWQRGTSKDWTINGGYGSADRWCFGSGMGPATVSFSQTTGPIEKVPSARYGLRVQIKNPDVSAPTPWLKQNIESVASFAGCKVTLSFYMRADVARTIYLSLEQVFGSGGVTSELSATAIQPVQITSEWKKYSATFDLPAIVGKKLGSNGDDRLGVCFNFPVAASTYFIDIAQVQLEEGAIATAFEQRPIGLELFLCQRYFEKSFVSGVPIQAGNGLPSGGFCFPALVPAGQSCLHQVKYAVQKRNNNTAVTFFSPGVAAVSSVSNWSKGTHAATGTISTLSKTEMYFSFNFIAPPLTVLGDNLTVEWTADCEL</sequence>
<dbReference type="Proteomes" id="UP000295794">
    <property type="component" value="Unassembled WGS sequence"/>
</dbReference>
<gene>
    <name evidence="2" type="ORF">EV682_12513</name>
    <name evidence="1" type="ORF">NCTC11159_02803</name>
</gene>
<proteinExistence type="predicted"/>
<evidence type="ECO:0000313" key="1">
    <source>
        <dbReference type="EMBL" id="STQ91726.1"/>
    </source>
</evidence>
<evidence type="ECO:0000313" key="2">
    <source>
        <dbReference type="EMBL" id="TCU81210.1"/>
    </source>
</evidence>
<protein>
    <submittedName>
        <fullName evidence="1">Uncharacterized protein</fullName>
    </submittedName>
</protein>
<name>A0A377Q8W6_9NEIS</name>
<dbReference type="Gene3D" id="2.60.120.260">
    <property type="entry name" value="Galactose-binding domain-like"/>
    <property type="match status" value="1"/>
</dbReference>
<dbReference type="OrthoDB" id="9810174at2"/>
<reference evidence="1 3" key="1">
    <citation type="submission" date="2018-06" db="EMBL/GenBank/DDBJ databases">
        <authorList>
            <consortium name="Pathogen Informatics"/>
            <person name="Doyle S."/>
        </authorList>
    </citation>
    <scope>NUCLEOTIDE SEQUENCE [LARGE SCALE GENOMIC DNA]</scope>
    <source>
        <strain evidence="1 3">NCTC11159</strain>
    </source>
</reference>
<reference evidence="2 4" key="2">
    <citation type="submission" date="2019-03" db="EMBL/GenBank/DDBJ databases">
        <title>Genomic Encyclopedia of Type Strains, Phase IV (KMG-IV): sequencing the most valuable type-strain genomes for metagenomic binning, comparative biology and taxonomic classification.</title>
        <authorList>
            <person name="Goeker M."/>
        </authorList>
    </citation>
    <scope>NUCLEOTIDE SEQUENCE [LARGE SCALE GENOMIC DNA]</scope>
    <source>
        <strain evidence="2 4">DSM 3764</strain>
    </source>
</reference>
<dbReference type="SUPFAM" id="SSF49785">
    <property type="entry name" value="Galactose-binding domain-like"/>
    <property type="match status" value="1"/>
</dbReference>
<dbReference type="RefSeq" id="WP_115227906.1">
    <property type="nucleotide sequence ID" value="NZ_CAWOLO010000025.1"/>
</dbReference>